<evidence type="ECO:0000313" key="5">
    <source>
        <dbReference type="Proteomes" id="UP000016924"/>
    </source>
</evidence>
<keyword evidence="5" id="KW-1185">Reference proteome</keyword>
<evidence type="ECO:0000256" key="2">
    <source>
        <dbReference type="SAM" id="Phobius"/>
    </source>
</evidence>
<protein>
    <submittedName>
        <fullName evidence="4">Uncharacterized protein</fullName>
    </submittedName>
</protein>
<keyword evidence="3" id="KW-0732">Signal</keyword>
<evidence type="ECO:0000256" key="1">
    <source>
        <dbReference type="SAM" id="MobiDB-lite"/>
    </source>
</evidence>
<name>R7YGF3_CONA1</name>
<evidence type="ECO:0000313" key="4">
    <source>
        <dbReference type="EMBL" id="EON60982.1"/>
    </source>
</evidence>
<organism evidence="4 5">
    <name type="scientific">Coniosporium apollinis (strain CBS 100218)</name>
    <name type="common">Rock-inhabiting black yeast</name>
    <dbReference type="NCBI Taxonomy" id="1168221"/>
    <lineage>
        <taxon>Eukaryota</taxon>
        <taxon>Fungi</taxon>
        <taxon>Dikarya</taxon>
        <taxon>Ascomycota</taxon>
        <taxon>Pezizomycotina</taxon>
        <taxon>Dothideomycetes</taxon>
        <taxon>Dothideomycetes incertae sedis</taxon>
        <taxon>Coniosporium</taxon>
    </lineage>
</organism>
<feature type="region of interest" description="Disordered" evidence="1">
    <location>
        <begin position="656"/>
        <end position="685"/>
    </location>
</feature>
<feature type="transmembrane region" description="Helical" evidence="2">
    <location>
        <begin position="269"/>
        <end position="291"/>
    </location>
</feature>
<feature type="chain" id="PRO_5004460877" evidence="3">
    <location>
        <begin position="30"/>
        <end position="685"/>
    </location>
</feature>
<feature type="compositionally biased region" description="Basic and acidic residues" evidence="1">
    <location>
        <begin position="660"/>
        <end position="685"/>
    </location>
</feature>
<dbReference type="OrthoDB" id="3800526at2759"/>
<reference evidence="5" key="1">
    <citation type="submission" date="2012-06" db="EMBL/GenBank/DDBJ databases">
        <title>The genome sequence of Coniosporium apollinis CBS 100218.</title>
        <authorList>
            <consortium name="The Broad Institute Genome Sequencing Platform"/>
            <person name="Cuomo C."/>
            <person name="Gorbushina A."/>
            <person name="Noack S."/>
            <person name="Walker B."/>
            <person name="Young S.K."/>
            <person name="Zeng Q."/>
            <person name="Gargeya S."/>
            <person name="Fitzgerald M."/>
            <person name="Haas B."/>
            <person name="Abouelleil A."/>
            <person name="Alvarado L."/>
            <person name="Arachchi H.M."/>
            <person name="Berlin A.M."/>
            <person name="Chapman S.B."/>
            <person name="Goldberg J."/>
            <person name="Griggs A."/>
            <person name="Gujja S."/>
            <person name="Hansen M."/>
            <person name="Howarth C."/>
            <person name="Imamovic A."/>
            <person name="Larimer J."/>
            <person name="McCowan C."/>
            <person name="Montmayeur A."/>
            <person name="Murphy C."/>
            <person name="Neiman D."/>
            <person name="Pearson M."/>
            <person name="Priest M."/>
            <person name="Roberts A."/>
            <person name="Saif S."/>
            <person name="Shea T."/>
            <person name="Sisk P."/>
            <person name="Sykes S."/>
            <person name="Wortman J."/>
            <person name="Nusbaum C."/>
            <person name="Birren B."/>
        </authorList>
    </citation>
    <scope>NUCLEOTIDE SEQUENCE [LARGE SCALE GENOMIC DNA]</scope>
    <source>
        <strain evidence="5">CBS 100218</strain>
    </source>
</reference>
<dbReference type="HOGENOM" id="CLU_401700_0_0_1"/>
<proteinExistence type="predicted"/>
<dbReference type="RefSeq" id="XP_007776299.1">
    <property type="nucleotide sequence ID" value="XM_007778109.1"/>
</dbReference>
<keyword evidence="2" id="KW-1133">Transmembrane helix</keyword>
<dbReference type="AlphaFoldDB" id="R7YGF3"/>
<sequence>MLLPTLRWRQTLLSLLHFLLIITPFIVQSVPVDLPTALDLFSVSYVDLDNGNPVTFDLWVGLTRSERIATLEAGIATLKKWIQLAPRDDTPDTDNNSASQEERIAKLEAELAALKKGESLDADNEALWVAGNDYQCGLEAPSQETWEKYDVTAWLGEQFKNNKGHFYNNLVKKYAPDVAPSLANCDGEQLCSVVSCQVLSRRFSREEIQKAYIALEAMANFNQFNAILRDAVDTAQMRVNAWAPSFAVDFTEVGLLKYEQKRREKQKALIFHGILLGTLVVTSAFGTFAAGPTMGLGASHMIPIGSGKLLAANPVVLGSGVAGGAYAGGSAIAQDFQKSMDFGGDQEANFARFFGRFTATIYDGIVARGQALFRGEELSDGSNIVTILKSGSFAQPSTRRAVHLGNQLDKYMMATGLNYNWLTHHAYIVQSDAPEGCKNDRRGPHQVKTCLSEMPDKVFYTYHISRAKDHSRGKGQPRGPPGYLRLTGDPSEYAGLTLEDVVRSSVAHYRDYGFGMDKTAAMTDPLGYFRNGTEAERIGGSMAGMFTLPIAVNPGGEAISAIGYDSKVVEGRNYPCMVGDLRWDGKDYDQSRDQTFDFIKATNLWEDEDFMEYCDRGEYMNCDTHKVWNGKRINDFPIPPEIGSKWRFKKRPFTECKSPQPHDFKGAEDAFHSNQKDKGTYRGGG</sequence>
<dbReference type="OMA" id="SENWEDY"/>
<evidence type="ECO:0000256" key="3">
    <source>
        <dbReference type="SAM" id="SignalP"/>
    </source>
</evidence>
<dbReference type="EMBL" id="JH767554">
    <property type="protein sequence ID" value="EON60982.1"/>
    <property type="molecule type" value="Genomic_DNA"/>
</dbReference>
<accession>R7YGF3</accession>
<dbReference type="GeneID" id="19897503"/>
<keyword evidence="2" id="KW-0472">Membrane</keyword>
<feature type="signal peptide" evidence="3">
    <location>
        <begin position="1"/>
        <end position="29"/>
    </location>
</feature>
<keyword evidence="2" id="KW-0812">Transmembrane</keyword>
<gene>
    <name evidence="4" type="ORF">W97_00192</name>
</gene>
<dbReference type="Proteomes" id="UP000016924">
    <property type="component" value="Unassembled WGS sequence"/>
</dbReference>